<evidence type="ECO:0000313" key="2">
    <source>
        <dbReference type="Proteomes" id="UP000198704"/>
    </source>
</evidence>
<dbReference type="Proteomes" id="UP000198704">
    <property type="component" value="Unassembled WGS sequence"/>
</dbReference>
<dbReference type="AlphaFoldDB" id="A0A1G9RVG1"/>
<organism evidence="1 2">
    <name type="scientific">Methylobacterium phyllostachyos</name>
    <dbReference type="NCBI Taxonomy" id="582672"/>
    <lineage>
        <taxon>Bacteria</taxon>
        <taxon>Pseudomonadati</taxon>
        <taxon>Pseudomonadota</taxon>
        <taxon>Alphaproteobacteria</taxon>
        <taxon>Hyphomicrobiales</taxon>
        <taxon>Methylobacteriaceae</taxon>
        <taxon>Methylobacterium</taxon>
    </lineage>
</organism>
<name>A0A1G9RVG1_9HYPH</name>
<reference evidence="2" key="1">
    <citation type="submission" date="2016-10" db="EMBL/GenBank/DDBJ databases">
        <authorList>
            <person name="Varghese N."/>
            <person name="Submissions S."/>
        </authorList>
    </citation>
    <scope>NUCLEOTIDE SEQUENCE [LARGE SCALE GENOMIC DNA]</scope>
    <source>
        <strain evidence="2">BL47</strain>
    </source>
</reference>
<accession>A0A1G9RVG1</accession>
<dbReference type="OrthoDB" id="7997110at2"/>
<proteinExistence type="predicted"/>
<dbReference type="STRING" id="582672.SAMN05216360_101397"/>
<dbReference type="EMBL" id="FNHS01000001">
    <property type="protein sequence ID" value="SDM27249.1"/>
    <property type="molecule type" value="Genomic_DNA"/>
</dbReference>
<gene>
    <name evidence="1" type="ORF">SAMN05216360_101397</name>
</gene>
<dbReference type="RefSeq" id="WP_091712842.1">
    <property type="nucleotide sequence ID" value="NZ_FNHS01000001.1"/>
</dbReference>
<evidence type="ECO:0000313" key="1">
    <source>
        <dbReference type="EMBL" id="SDM27249.1"/>
    </source>
</evidence>
<sequence length="78" mass="8664">MKKHAPVFDFFRDALKGYRLSGAVDYRVGPVLDEYLGHLARCVADGEVTVAEGLVLGNLVVKFASRCASLPEARRERR</sequence>
<keyword evidence="2" id="KW-1185">Reference proteome</keyword>
<protein>
    <submittedName>
        <fullName evidence="1">Uncharacterized protein</fullName>
    </submittedName>
</protein>